<dbReference type="PANTHER" id="PTHR23502:SF132">
    <property type="entry name" value="POLYAMINE TRANSPORTER 2-RELATED"/>
    <property type="match status" value="1"/>
</dbReference>
<keyword evidence="7 8" id="KW-0472">Membrane</keyword>
<keyword evidence="3" id="KW-0813">Transport</keyword>
<sequence length="445" mass="46653">MLRTVAGRANRLDALGLMTEDGPLTLADEQVPGPVRNGGTLRRDRRAVIGGREFLGLVAGCMAMAAVGIDLLLPAFADMRREFGLAPDSTRVALLITAFFLGLAAGQIVYGPLSDRFGRKPMLYAGLSIYATAAAAAAFAPSLNWLIACRVVWGMGAAAPRSLALAMVRDSFEGERMARTMSLVMATFITVPVIAPTIGAGIIAIFGWRSVFWFQFSIALVLMVWLTRLPETLPPERRRSVSPRAIGEAFCTVVNTRQSVGFGLAVMFLFGVMSSYIASSEIIIDDVFGHGDLFPLFFGLLAIVMAAGSLLNARIVTSVGLHRLVRVTSLLAVGGTALFALVSMSTDGKPPFVVFLALTALVLIANSILLPNANTASMQRVPHVAGMAAAVIGMVSTGGGALLGAIVAATFDGTTRSFAYGSFAFTCAAAICINVVAGPPAARST</sequence>
<evidence type="ECO:0000256" key="8">
    <source>
        <dbReference type="SAM" id="Phobius"/>
    </source>
</evidence>
<feature type="transmembrane region" description="Helical" evidence="8">
    <location>
        <begin position="212"/>
        <end position="229"/>
    </location>
</feature>
<dbReference type="PROSITE" id="PS50850">
    <property type="entry name" value="MFS"/>
    <property type="match status" value="1"/>
</dbReference>
<dbReference type="InterPro" id="IPR020846">
    <property type="entry name" value="MFS_dom"/>
</dbReference>
<feature type="domain" description="Major facilitator superfamily (MFS) profile" evidence="9">
    <location>
        <begin position="54"/>
        <end position="442"/>
    </location>
</feature>
<feature type="transmembrane region" description="Helical" evidence="8">
    <location>
        <begin position="352"/>
        <end position="372"/>
    </location>
</feature>
<dbReference type="GO" id="GO:1990961">
    <property type="term" value="P:xenobiotic detoxification by transmembrane export across the plasma membrane"/>
    <property type="evidence" value="ECO:0007669"/>
    <property type="project" value="InterPro"/>
</dbReference>
<reference evidence="10" key="1">
    <citation type="submission" date="2020-05" db="EMBL/GenBank/DDBJ databases">
        <authorList>
            <person name="Chiriac C."/>
            <person name="Salcher M."/>
            <person name="Ghai R."/>
            <person name="Kavagutti S V."/>
        </authorList>
    </citation>
    <scope>NUCLEOTIDE SEQUENCE</scope>
</reference>
<dbReference type="CDD" id="cd17320">
    <property type="entry name" value="MFS_MdfA_MDR_like"/>
    <property type="match status" value="1"/>
</dbReference>
<evidence type="ECO:0000256" key="2">
    <source>
        <dbReference type="ARBA" id="ARBA00006236"/>
    </source>
</evidence>
<evidence type="ECO:0000256" key="3">
    <source>
        <dbReference type="ARBA" id="ARBA00022448"/>
    </source>
</evidence>
<feature type="transmembrane region" description="Helical" evidence="8">
    <location>
        <begin position="324"/>
        <end position="346"/>
    </location>
</feature>
<comment type="subcellular location">
    <subcellularLocation>
        <location evidence="1">Cell membrane</location>
        <topology evidence="1">Multi-pass membrane protein</topology>
    </subcellularLocation>
</comment>
<dbReference type="AlphaFoldDB" id="A0A6J7AHE5"/>
<keyword evidence="6 8" id="KW-1133">Transmembrane helix</keyword>
<dbReference type="InterPro" id="IPR011701">
    <property type="entry name" value="MFS"/>
</dbReference>
<name>A0A6J7AHE5_9ZZZZ</name>
<feature type="transmembrane region" description="Helical" evidence="8">
    <location>
        <begin position="89"/>
        <end position="110"/>
    </location>
</feature>
<feature type="transmembrane region" description="Helical" evidence="8">
    <location>
        <begin position="384"/>
        <end position="411"/>
    </location>
</feature>
<accession>A0A6J7AHE5</accession>
<feature type="transmembrane region" description="Helical" evidence="8">
    <location>
        <begin position="293"/>
        <end position="312"/>
    </location>
</feature>
<evidence type="ECO:0000256" key="4">
    <source>
        <dbReference type="ARBA" id="ARBA00022475"/>
    </source>
</evidence>
<dbReference type="InterPro" id="IPR036259">
    <property type="entry name" value="MFS_trans_sf"/>
</dbReference>
<feature type="transmembrane region" description="Helical" evidence="8">
    <location>
        <begin position="180"/>
        <end position="206"/>
    </location>
</feature>
<evidence type="ECO:0000256" key="1">
    <source>
        <dbReference type="ARBA" id="ARBA00004651"/>
    </source>
</evidence>
<gene>
    <name evidence="10" type="ORF">UFOPK3139_01613</name>
</gene>
<dbReference type="SUPFAM" id="SSF103473">
    <property type="entry name" value="MFS general substrate transporter"/>
    <property type="match status" value="1"/>
</dbReference>
<feature type="transmembrane region" description="Helical" evidence="8">
    <location>
        <begin position="417"/>
        <end position="437"/>
    </location>
</feature>
<protein>
    <submittedName>
        <fullName evidence="10">Unannotated protein</fullName>
    </submittedName>
</protein>
<dbReference type="Pfam" id="PF07690">
    <property type="entry name" value="MFS_1"/>
    <property type="match status" value="1"/>
</dbReference>
<dbReference type="NCBIfam" id="TIGR00710">
    <property type="entry name" value="efflux_Bcr_CflA"/>
    <property type="match status" value="1"/>
</dbReference>
<feature type="transmembrane region" description="Helical" evidence="8">
    <location>
        <begin position="260"/>
        <end position="278"/>
    </location>
</feature>
<dbReference type="GO" id="GO:0005886">
    <property type="term" value="C:plasma membrane"/>
    <property type="evidence" value="ECO:0007669"/>
    <property type="project" value="UniProtKB-SubCell"/>
</dbReference>
<keyword evidence="5 8" id="KW-0812">Transmembrane</keyword>
<evidence type="ECO:0000259" key="9">
    <source>
        <dbReference type="PROSITE" id="PS50850"/>
    </source>
</evidence>
<evidence type="ECO:0000313" key="10">
    <source>
        <dbReference type="EMBL" id="CAB4832173.1"/>
    </source>
</evidence>
<evidence type="ECO:0000256" key="7">
    <source>
        <dbReference type="ARBA" id="ARBA00023136"/>
    </source>
</evidence>
<dbReference type="EMBL" id="CAFABA010000063">
    <property type="protein sequence ID" value="CAB4832173.1"/>
    <property type="molecule type" value="Genomic_DNA"/>
</dbReference>
<keyword evidence="4" id="KW-1003">Cell membrane</keyword>
<dbReference type="PANTHER" id="PTHR23502">
    <property type="entry name" value="MAJOR FACILITATOR SUPERFAMILY"/>
    <property type="match status" value="1"/>
</dbReference>
<organism evidence="10">
    <name type="scientific">freshwater metagenome</name>
    <dbReference type="NCBI Taxonomy" id="449393"/>
    <lineage>
        <taxon>unclassified sequences</taxon>
        <taxon>metagenomes</taxon>
        <taxon>ecological metagenomes</taxon>
    </lineage>
</organism>
<dbReference type="InterPro" id="IPR004812">
    <property type="entry name" value="Efflux_drug-R_Bcr/CmlA"/>
</dbReference>
<dbReference type="GO" id="GO:0042910">
    <property type="term" value="F:xenobiotic transmembrane transporter activity"/>
    <property type="evidence" value="ECO:0007669"/>
    <property type="project" value="InterPro"/>
</dbReference>
<feature type="transmembrane region" description="Helical" evidence="8">
    <location>
        <begin position="54"/>
        <end position="77"/>
    </location>
</feature>
<feature type="transmembrane region" description="Helical" evidence="8">
    <location>
        <begin position="145"/>
        <end position="168"/>
    </location>
</feature>
<dbReference type="Gene3D" id="1.20.1720.10">
    <property type="entry name" value="Multidrug resistance protein D"/>
    <property type="match status" value="1"/>
</dbReference>
<feature type="transmembrane region" description="Helical" evidence="8">
    <location>
        <begin position="122"/>
        <end position="139"/>
    </location>
</feature>
<proteinExistence type="inferred from homology"/>
<evidence type="ECO:0000256" key="6">
    <source>
        <dbReference type="ARBA" id="ARBA00022989"/>
    </source>
</evidence>
<evidence type="ECO:0000256" key="5">
    <source>
        <dbReference type="ARBA" id="ARBA00022692"/>
    </source>
</evidence>
<comment type="similarity">
    <text evidence="2">Belongs to the major facilitator superfamily. Bcr/CmlA family.</text>
</comment>